<dbReference type="EMBL" id="UOFK01000011">
    <property type="protein sequence ID" value="VAW72012.1"/>
    <property type="molecule type" value="Genomic_DNA"/>
</dbReference>
<proteinExistence type="predicted"/>
<gene>
    <name evidence="1" type="ORF">MNBD_GAMMA13-1402</name>
</gene>
<protein>
    <recommendedName>
        <fullName evidence="2">Cell filamentation protein Fic</fullName>
    </recommendedName>
</protein>
<name>A0A3B0Y9L6_9ZZZZ</name>
<sequence>MGQAFNLKTGEAMATPSDKLVQSLEALKSLQDQGIKAIRTKNMTRTHRERLLKNGFIKEVMKGWYISSRPDEPTDESTAWYASFWGFCSDYLNSHFEDKWCLSPEQSLSIHSGSWSVPKQLLVRSPKGGNKPICLLFRYLNF</sequence>
<reference evidence="1" key="1">
    <citation type="submission" date="2018-06" db="EMBL/GenBank/DDBJ databases">
        <authorList>
            <person name="Zhirakovskaya E."/>
        </authorList>
    </citation>
    <scope>NUCLEOTIDE SEQUENCE</scope>
</reference>
<evidence type="ECO:0000313" key="1">
    <source>
        <dbReference type="EMBL" id="VAW72012.1"/>
    </source>
</evidence>
<evidence type="ECO:0008006" key="2">
    <source>
        <dbReference type="Google" id="ProtNLM"/>
    </source>
</evidence>
<accession>A0A3B0Y9L6</accession>
<organism evidence="1">
    <name type="scientific">hydrothermal vent metagenome</name>
    <dbReference type="NCBI Taxonomy" id="652676"/>
    <lineage>
        <taxon>unclassified sequences</taxon>
        <taxon>metagenomes</taxon>
        <taxon>ecological metagenomes</taxon>
    </lineage>
</organism>
<dbReference type="AlphaFoldDB" id="A0A3B0Y9L6"/>